<evidence type="ECO:0008006" key="4">
    <source>
        <dbReference type="Google" id="ProtNLM"/>
    </source>
</evidence>
<dbReference type="AlphaFoldDB" id="A0AAW1P528"/>
<dbReference type="InterPro" id="IPR036065">
    <property type="entry name" value="BolA-like_sf"/>
</dbReference>
<dbReference type="SUPFAM" id="SSF82657">
    <property type="entry name" value="BolA-like"/>
    <property type="match status" value="1"/>
</dbReference>
<evidence type="ECO:0000313" key="3">
    <source>
        <dbReference type="Proteomes" id="UP001465755"/>
    </source>
</evidence>
<keyword evidence="3" id="KW-1185">Reference proteome</keyword>
<name>A0AAW1P528_9CHLO</name>
<dbReference type="GO" id="GO:0051537">
    <property type="term" value="F:2 iron, 2 sulfur cluster binding"/>
    <property type="evidence" value="ECO:0007669"/>
    <property type="project" value="InterPro"/>
</dbReference>
<evidence type="ECO:0000313" key="2">
    <source>
        <dbReference type="EMBL" id="KAK9803854.1"/>
    </source>
</evidence>
<dbReference type="PANTHER" id="PTHR12735:SF27">
    <property type="entry name" value="BOLA-LIKE PROTEIN 2"/>
    <property type="match status" value="1"/>
</dbReference>
<protein>
    <recommendedName>
        <fullName evidence="4">BolA-like protein</fullName>
    </recommendedName>
</protein>
<dbReference type="Pfam" id="PF01722">
    <property type="entry name" value="BolA"/>
    <property type="match status" value="1"/>
</dbReference>
<dbReference type="GO" id="GO:0005634">
    <property type="term" value="C:nucleus"/>
    <property type="evidence" value="ECO:0007669"/>
    <property type="project" value="TreeGrafter"/>
</dbReference>
<comment type="similarity">
    <text evidence="1">Belongs to the BolA/IbaG family.</text>
</comment>
<dbReference type="EMBL" id="JALJOQ010000055">
    <property type="protein sequence ID" value="KAK9803854.1"/>
    <property type="molecule type" value="Genomic_DNA"/>
</dbReference>
<gene>
    <name evidence="2" type="ORF">WJX73_008813</name>
</gene>
<sequence>MATAENLKQALTERLQASEVEVIDTSGGCGASFEVGVISDQFEGKKLLQRHRLVNTALQEELQSIHALSIKRCWTTAQQRDAAR</sequence>
<dbReference type="InterPro" id="IPR002634">
    <property type="entry name" value="BolA"/>
</dbReference>
<dbReference type="GO" id="GO:0051604">
    <property type="term" value="P:protein maturation"/>
    <property type="evidence" value="ECO:0007669"/>
    <property type="project" value="InterPro"/>
</dbReference>
<organism evidence="2 3">
    <name type="scientific">Symbiochloris irregularis</name>
    <dbReference type="NCBI Taxonomy" id="706552"/>
    <lineage>
        <taxon>Eukaryota</taxon>
        <taxon>Viridiplantae</taxon>
        <taxon>Chlorophyta</taxon>
        <taxon>core chlorophytes</taxon>
        <taxon>Trebouxiophyceae</taxon>
        <taxon>Trebouxiales</taxon>
        <taxon>Trebouxiaceae</taxon>
        <taxon>Symbiochloris</taxon>
    </lineage>
</organism>
<proteinExistence type="inferred from homology"/>
<reference evidence="2 3" key="1">
    <citation type="journal article" date="2024" name="Nat. Commun.">
        <title>Phylogenomics reveals the evolutionary origins of lichenization in chlorophyte algae.</title>
        <authorList>
            <person name="Puginier C."/>
            <person name="Libourel C."/>
            <person name="Otte J."/>
            <person name="Skaloud P."/>
            <person name="Haon M."/>
            <person name="Grisel S."/>
            <person name="Petersen M."/>
            <person name="Berrin J.G."/>
            <person name="Delaux P.M."/>
            <person name="Dal Grande F."/>
            <person name="Keller J."/>
        </authorList>
    </citation>
    <scope>NUCLEOTIDE SEQUENCE [LARGE SCALE GENOMIC DNA]</scope>
    <source>
        <strain evidence="2 3">SAG 2036</strain>
    </source>
</reference>
<dbReference type="Proteomes" id="UP001465755">
    <property type="component" value="Unassembled WGS sequence"/>
</dbReference>
<accession>A0AAW1P528</accession>
<dbReference type="PANTHER" id="PTHR12735">
    <property type="entry name" value="BOLA-LIKE PROTEIN-RELATED"/>
    <property type="match status" value="1"/>
</dbReference>
<dbReference type="Gene3D" id="3.30.300.90">
    <property type="entry name" value="BolA-like"/>
    <property type="match status" value="1"/>
</dbReference>
<dbReference type="InterPro" id="IPR045115">
    <property type="entry name" value="BOL2"/>
</dbReference>
<dbReference type="GO" id="GO:0005829">
    <property type="term" value="C:cytosol"/>
    <property type="evidence" value="ECO:0007669"/>
    <property type="project" value="TreeGrafter"/>
</dbReference>
<comment type="caution">
    <text evidence="2">The sequence shown here is derived from an EMBL/GenBank/DDBJ whole genome shotgun (WGS) entry which is preliminary data.</text>
</comment>
<dbReference type="PIRSF" id="PIRSF003113">
    <property type="entry name" value="BolA"/>
    <property type="match status" value="1"/>
</dbReference>
<evidence type="ECO:0000256" key="1">
    <source>
        <dbReference type="RuleBase" id="RU003860"/>
    </source>
</evidence>
<dbReference type="GO" id="GO:0006879">
    <property type="term" value="P:intracellular iron ion homeostasis"/>
    <property type="evidence" value="ECO:0007669"/>
    <property type="project" value="InterPro"/>
</dbReference>